<dbReference type="InterPro" id="IPR032466">
    <property type="entry name" value="Metal_Hydrolase"/>
</dbReference>
<proteinExistence type="predicted"/>
<dbReference type="InterPro" id="IPR006680">
    <property type="entry name" value="Amidohydro-rel"/>
</dbReference>
<dbReference type="PANTHER" id="PTHR43794:SF11">
    <property type="entry name" value="AMIDOHYDROLASE-RELATED DOMAIN-CONTAINING PROTEIN"/>
    <property type="match status" value="1"/>
</dbReference>
<dbReference type="Pfam" id="PF01979">
    <property type="entry name" value="Amidohydro_1"/>
    <property type="match status" value="1"/>
</dbReference>
<organism evidence="3 4">
    <name type="scientific">Streptosporangium longisporum</name>
    <dbReference type="NCBI Taxonomy" id="46187"/>
    <lineage>
        <taxon>Bacteria</taxon>
        <taxon>Bacillati</taxon>
        <taxon>Actinomycetota</taxon>
        <taxon>Actinomycetes</taxon>
        <taxon>Streptosporangiales</taxon>
        <taxon>Streptosporangiaceae</taxon>
        <taxon>Streptosporangium</taxon>
    </lineage>
</organism>
<name>A0ABN3XSE1_9ACTN</name>
<dbReference type="Gene3D" id="2.30.40.10">
    <property type="entry name" value="Urease, subunit C, domain 1"/>
    <property type="match status" value="1"/>
</dbReference>
<keyword evidence="1" id="KW-0378">Hydrolase</keyword>
<gene>
    <name evidence="3" type="ORF">GCM10017559_07240</name>
</gene>
<evidence type="ECO:0000313" key="3">
    <source>
        <dbReference type="EMBL" id="GAA2989817.1"/>
    </source>
</evidence>
<evidence type="ECO:0000259" key="2">
    <source>
        <dbReference type="Pfam" id="PF01979"/>
    </source>
</evidence>
<dbReference type="InterPro" id="IPR050287">
    <property type="entry name" value="MTA/SAH_deaminase"/>
</dbReference>
<dbReference type="Gene3D" id="3.20.20.140">
    <property type="entry name" value="Metal-dependent hydrolases"/>
    <property type="match status" value="1"/>
</dbReference>
<dbReference type="SUPFAM" id="SSF51338">
    <property type="entry name" value="Composite domain of metallo-dependent hydrolases"/>
    <property type="match status" value="1"/>
</dbReference>
<feature type="domain" description="Amidohydrolase-related" evidence="2">
    <location>
        <begin position="53"/>
        <end position="424"/>
    </location>
</feature>
<dbReference type="InterPro" id="IPR010252">
    <property type="entry name" value="HutF"/>
</dbReference>
<accession>A0ABN3XSE1</accession>
<dbReference type="SUPFAM" id="SSF51556">
    <property type="entry name" value="Metallo-dependent hydrolases"/>
    <property type="match status" value="1"/>
</dbReference>
<dbReference type="Proteomes" id="UP001499930">
    <property type="component" value="Unassembled WGS sequence"/>
</dbReference>
<protein>
    <submittedName>
        <fullName evidence="3">Formimidoylglutamate deiminase</fullName>
    </submittedName>
</protein>
<dbReference type="NCBIfam" id="NF006681">
    <property type="entry name" value="PRK09229.1-2"/>
    <property type="match status" value="1"/>
</dbReference>
<comment type="caution">
    <text evidence="3">The sequence shown here is derived from an EMBL/GenBank/DDBJ whole genome shotgun (WGS) entry which is preliminary data.</text>
</comment>
<evidence type="ECO:0000256" key="1">
    <source>
        <dbReference type="ARBA" id="ARBA00022801"/>
    </source>
</evidence>
<sequence>MRELTYWCELAWLPPGRAVAGVLVAVRDTVITRIDTGVPSPPPGAVRLAGLTLPGLANAHSHAFHRALRGVTQRERGTFWTWRERMYAVAGTLDPDSYLALARATFAEMALAGITCVGEFHYLHHAPDGRPYDDPNVMGHALIQAAREAGLRIALLDACYLTGGAGVPLSGVQLRFGDGDAGRWAARVEELAARHRGERDVEIGVAVHSVRAVPADQIPVVADVSRRHAVPLHAHVSEQRAENTACEEAYGMSPVRLLETCGALGPRTTAVHATHLSEADIALLAGSGTRVCMCPTTERDLADGIGPARTLFDAGSPITLGSDSHAVVDLFEEARAVELNERLASERRGHWPAAELLHAATAAGHDSLGFPGAGVLVPGAWADLVSVRLDSARTAGADPGHLAETVVFAATAADVHSVVSGGRHVVSDGRHVLGDVGALLAEAIATTRQESAP</sequence>
<dbReference type="NCBIfam" id="TIGR02022">
    <property type="entry name" value="hutF"/>
    <property type="match status" value="1"/>
</dbReference>
<keyword evidence="4" id="KW-1185">Reference proteome</keyword>
<dbReference type="EMBL" id="BAAAWD010000004">
    <property type="protein sequence ID" value="GAA2989817.1"/>
    <property type="molecule type" value="Genomic_DNA"/>
</dbReference>
<dbReference type="InterPro" id="IPR011059">
    <property type="entry name" value="Metal-dep_hydrolase_composite"/>
</dbReference>
<dbReference type="RefSeq" id="WP_344888179.1">
    <property type="nucleotide sequence ID" value="NZ_BAAAWD010000004.1"/>
</dbReference>
<reference evidence="3 4" key="1">
    <citation type="journal article" date="2019" name="Int. J. Syst. Evol. Microbiol.">
        <title>The Global Catalogue of Microorganisms (GCM) 10K type strain sequencing project: providing services to taxonomists for standard genome sequencing and annotation.</title>
        <authorList>
            <consortium name="The Broad Institute Genomics Platform"/>
            <consortium name="The Broad Institute Genome Sequencing Center for Infectious Disease"/>
            <person name="Wu L."/>
            <person name="Ma J."/>
        </authorList>
    </citation>
    <scope>NUCLEOTIDE SEQUENCE [LARGE SCALE GENOMIC DNA]</scope>
    <source>
        <strain evidence="3 4">JCM 3106</strain>
    </source>
</reference>
<dbReference type="PANTHER" id="PTHR43794">
    <property type="entry name" value="AMINOHYDROLASE SSNA-RELATED"/>
    <property type="match status" value="1"/>
</dbReference>
<evidence type="ECO:0000313" key="4">
    <source>
        <dbReference type="Proteomes" id="UP001499930"/>
    </source>
</evidence>